<dbReference type="InterPro" id="IPR000994">
    <property type="entry name" value="Pept_M24"/>
</dbReference>
<evidence type="ECO:0000256" key="1">
    <source>
        <dbReference type="SAM" id="SignalP"/>
    </source>
</evidence>
<protein>
    <submittedName>
        <fullName evidence="3">Aminopeptidase P family protein</fullName>
    </submittedName>
</protein>
<dbReference type="Gene3D" id="3.90.230.10">
    <property type="entry name" value="Creatinase/methionine aminopeptidase superfamily"/>
    <property type="match status" value="1"/>
</dbReference>
<dbReference type="InterPro" id="IPR050659">
    <property type="entry name" value="Peptidase_M24B"/>
</dbReference>
<dbReference type="Proteomes" id="UP000676776">
    <property type="component" value="Unassembled WGS sequence"/>
</dbReference>
<keyword evidence="3" id="KW-0031">Aminopeptidase</keyword>
<accession>A0ABS3T046</accession>
<dbReference type="EMBL" id="JAGEVF010000003">
    <property type="protein sequence ID" value="MBO3116116.1"/>
    <property type="molecule type" value="Genomic_DNA"/>
</dbReference>
<keyword evidence="4" id="KW-1185">Reference proteome</keyword>
<name>A0ABS3T046_9FLAO</name>
<reference evidence="3 4" key="1">
    <citation type="submission" date="2021-03" db="EMBL/GenBank/DDBJ databases">
        <title>Winogradskyella sp. nov., isolated from costal sediment.</title>
        <authorList>
            <person name="Gao C."/>
        </authorList>
    </citation>
    <scope>NUCLEOTIDE SEQUENCE [LARGE SCALE GENOMIC DNA]</scope>
    <source>
        <strain evidence="3 4">DF17</strain>
    </source>
</reference>
<feature type="domain" description="Peptidase M24" evidence="2">
    <location>
        <begin position="204"/>
        <end position="426"/>
    </location>
</feature>
<organism evidence="3 4">
    <name type="scientific">Winogradskyella pelagia</name>
    <dbReference type="NCBI Taxonomy" id="2819984"/>
    <lineage>
        <taxon>Bacteria</taxon>
        <taxon>Pseudomonadati</taxon>
        <taxon>Bacteroidota</taxon>
        <taxon>Flavobacteriia</taxon>
        <taxon>Flavobacteriales</taxon>
        <taxon>Flavobacteriaceae</taxon>
        <taxon>Winogradskyella</taxon>
    </lineage>
</organism>
<evidence type="ECO:0000259" key="2">
    <source>
        <dbReference type="Pfam" id="PF00557"/>
    </source>
</evidence>
<dbReference type="PANTHER" id="PTHR46112">
    <property type="entry name" value="AMINOPEPTIDASE"/>
    <property type="match status" value="1"/>
</dbReference>
<dbReference type="GO" id="GO:0004177">
    <property type="term" value="F:aminopeptidase activity"/>
    <property type="evidence" value="ECO:0007669"/>
    <property type="project" value="UniProtKB-KW"/>
</dbReference>
<evidence type="ECO:0000313" key="3">
    <source>
        <dbReference type="EMBL" id="MBO3116116.1"/>
    </source>
</evidence>
<dbReference type="InterPro" id="IPR036005">
    <property type="entry name" value="Creatinase/aminopeptidase-like"/>
</dbReference>
<gene>
    <name evidence="3" type="ORF">J4050_05120</name>
</gene>
<feature type="signal peptide" evidence="1">
    <location>
        <begin position="1"/>
        <end position="18"/>
    </location>
</feature>
<dbReference type="SUPFAM" id="SSF55920">
    <property type="entry name" value="Creatinase/aminopeptidase"/>
    <property type="match status" value="1"/>
</dbReference>
<dbReference type="Pfam" id="PF00557">
    <property type="entry name" value="Peptidase_M24"/>
    <property type="match status" value="1"/>
</dbReference>
<feature type="chain" id="PRO_5046427124" evidence="1">
    <location>
        <begin position="19"/>
        <end position="447"/>
    </location>
</feature>
<dbReference type="PROSITE" id="PS51257">
    <property type="entry name" value="PROKAR_LIPOPROTEIN"/>
    <property type="match status" value="1"/>
</dbReference>
<keyword evidence="1" id="KW-0732">Signal</keyword>
<proteinExistence type="predicted"/>
<keyword evidence="3" id="KW-0378">Hydrolase</keyword>
<dbReference type="RefSeq" id="WP_208152946.1">
    <property type="nucleotide sequence ID" value="NZ_JAGEVF010000003.1"/>
</dbReference>
<keyword evidence="3" id="KW-0645">Protease</keyword>
<sequence>MKAIYRLLLLITTLVIGCADSNTSSNSEVAEINPETYWGESPWPEIRKKRIGQLLPKALKAANVDCWLVICRENNNDPMADHIGGENAGGTAVFLFYNDDAGFHSKVFSPSGEATALDDLDIHDEVVSVERGTSAVNMAVDFIKEKDFRTIAVNSSDSNSVADGLSYTQRQNLEQLLGENAKRLVSSTDVVYEWLSIKLPEEVEILRRAAQLTADWQIEAYKQVVPGQSTDADIAKFLNQKMAEYGVKDGWAPDQNPNVNSGADRGHSHATDKVIMPGDVIQIDFGIKVYDRWVSDIQRFAYVLKDGETKAPKDILHYWESGKAGNRAALAAMKPGVKGVDVDRAQRVLMEKAGSDYVMWSTGHPVGYVAHDVGPNLGGSQASHVRPASEKLIKEGMTFAFDGFHAWKLENGGVKTISVEEMAVVKKDGAEYLIAPQEDLILISSKN</sequence>
<dbReference type="PANTHER" id="PTHR46112:SF8">
    <property type="entry name" value="CYTOPLASMIC PEPTIDASE PEPQ-RELATED"/>
    <property type="match status" value="1"/>
</dbReference>
<evidence type="ECO:0000313" key="4">
    <source>
        <dbReference type="Proteomes" id="UP000676776"/>
    </source>
</evidence>
<comment type="caution">
    <text evidence="3">The sequence shown here is derived from an EMBL/GenBank/DDBJ whole genome shotgun (WGS) entry which is preliminary data.</text>
</comment>